<proteinExistence type="predicted"/>
<accession>A0A2Z7BIV1</accession>
<feature type="region of interest" description="Disordered" evidence="1">
    <location>
        <begin position="31"/>
        <end position="88"/>
    </location>
</feature>
<dbReference type="EMBL" id="KV007030">
    <property type="protein sequence ID" value="KZV31911.1"/>
    <property type="molecule type" value="Genomic_DNA"/>
</dbReference>
<reference evidence="2 3" key="1">
    <citation type="journal article" date="2015" name="Proc. Natl. Acad. Sci. U.S.A.">
        <title>The resurrection genome of Boea hygrometrica: A blueprint for survival of dehydration.</title>
        <authorList>
            <person name="Xiao L."/>
            <person name="Yang G."/>
            <person name="Zhang L."/>
            <person name="Yang X."/>
            <person name="Zhao S."/>
            <person name="Ji Z."/>
            <person name="Zhou Q."/>
            <person name="Hu M."/>
            <person name="Wang Y."/>
            <person name="Chen M."/>
            <person name="Xu Y."/>
            <person name="Jin H."/>
            <person name="Xiao X."/>
            <person name="Hu G."/>
            <person name="Bao F."/>
            <person name="Hu Y."/>
            <person name="Wan P."/>
            <person name="Li L."/>
            <person name="Deng X."/>
            <person name="Kuang T."/>
            <person name="Xiang C."/>
            <person name="Zhu J.K."/>
            <person name="Oliver M.J."/>
            <person name="He Y."/>
        </authorList>
    </citation>
    <scope>NUCLEOTIDE SEQUENCE [LARGE SCALE GENOMIC DNA]</scope>
    <source>
        <strain evidence="3">cv. XS01</strain>
    </source>
</reference>
<evidence type="ECO:0000256" key="1">
    <source>
        <dbReference type="SAM" id="MobiDB-lite"/>
    </source>
</evidence>
<sequence length="143" mass="15374">MYQLLEVHETTKNQDVFQPDVAQPDVVQPDVASAARNHQLKSRSTADAPVTSTSYQLASEPTAGQPVASTSYQPVSGPTAGQPVARDHQLSLNRDVKKVLIETAEGWWSLGVLAAAGCEIGSVHEVWIKSSSGTFLKKEEGEM</sequence>
<feature type="compositionally biased region" description="Polar residues" evidence="1">
    <location>
        <begin position="42"/>
        <end position="59"/>
    </location>
</feature>
<gene>
    <name evidence="2" type="ORF">F511_24640</name>
</gene>
<name>A0A2Z7BIV1_9LAMI</name>
<feature type="compositionally biased region" description="Polar residues" evidence="1">
    <location>
        <begin position="67"/>
        <end position="76"/>
    </location>
</feature>
<dbReference type="AlphaFoldDB" id="A0A2Z7BIV1"/>
<keyword evidence="3" id="KW-1185">Reference proteome</keyword>
<evidence type="ECO:0000313" key="2">
    <source>
        <dbReference type="EMBL" id="KZV31911.1"/>
    </source>
</evidence>
<organism evidence="2 3">
    <name type="scientific">Dorcoceras hygrometricum</name>
    <dbReference type="NCBI Taxonomy" id="472368"/>
    <lineage>
        <taxon>Eukaryota</taxon>
        <taxon>Viridiplantae</taxon>
        <taxon>Streptophyta</taxon>
        <taxon>Embryophyta</taxon>
        <taxon>Tracheophyta</taxon>
        <taxon>Spermatophyta</taxon>
        <taxon>Magnoliopsida</taxon>
        <taxon>eudicotyledons</taxon>
        <taxon>Gunneridae</taxon>
        <taxon>Pentapetalae</taxon>
        <taxon>asterids</taxon>
        <taxon>lamiids</taxon>
        <taxon>Lamiales</taxon>
        <taxon>Gesneriaceae</taxon>
        <taxon>Didymocarpoideae</taxon>
        <taxon>Trichosporeae</taxon>
        <taxon>Loxocarpinae</taxon>
        <taxon>Dorcoceras</taxon>
    </lineage>
</organism>
<evidence type="ECO:0000313" key="3">
    <source>
        <dbReference type="Proteomes" id="UP000250235"/>
    </source>
</evidence>
<protein>
    <submittedName>
        <fullName evidence="2">Aldose 1-epimerase-like</fullName>
    </submittedName>
</protein>
<dbReference type="Proteomes" id="UP000250235">
    <property type="component" value="Unassembled WGS sequence"/>
</dbReference>